<dbReference type="GO" id="GO:0005886">
    <property type="term" value="C:plasma membrane"/>
    <property type="evidence" value="ECO:0007669"/>
    <property type="project" value="TreeGrafter"/>
</dbReference>
<organism evidence="6 7">
    <name type="scientific">Phanerochaete carnosa (strain HHB-10118-sp)</name>
    <name type="common">White-rot fungus</name>
    <name type="synonym">Peniophora carnosa</name>
    <dbReference type="NCBI Taxonomy" id="650164"/>
    <lineage>
        <taxon>Eukaryota</taxon>
        <taxon>Fungi</taxon>
        <taxon>Dikarya</taxon>
        <taxon>Basidiomycota</taxon>
        <taxon>Agaricomycotina</taxon>
        <taxon>Agaricomycetes</taxon>
        <taxon>Polyporales</taxon>
        <taxon>Phanerochaetaceae</taxon>
        <taxon>Phanerochaete</taxon>
    </lineage>
</organism>
<feature type="transmembrane region" description="Helical" evidence="5">
    <location>
        <begin position="227"/>
        <end position="245"/>
    </location>
</feature>
<evidence type="ECO:0000256" key="5">
    <source>
        <dbReference type="SAM" id="Phobius"/>
    </source>
</evidence>
<dbReference type="AlphaFoldDB" id="K5WAT8"/>
<dbReference type="RefSeq" id="XP_007390507.1">
    <property type="nucleotide sequence ID" value="XM_007390445.1"/>
</dbReference>
<dbReference type="InterPro" id="IPR007568">
    <property type="entry name" value="RTA1"/>
</dbReference>
<comment type="subcellular location">
    <subcellularLocation>
        <location evidence="1">Membrane</location>
        <topology evidence="1">Multi-pass membrane protein</topology>
    </subcellularLocation>
</comment>
<dbReference type="GO" id="GO:0000324">
    <property type="term" value="C:fungal-type vacuole"/>
    <property type="evidence" value="ECO:0007669"/>
    <property type="project" value="TreeGrafter"/>
</dbReference>
<dbReference type="EMBL" id="JH930468">
    <property type="protein sequence ID" value="EKM61073.1"/>
    <property type="molecule type" value="Genomic_DNA"/>
</dbReference>
<dbReference type="Pfam" id="PF04479">
    <property type="entry name" value="RTA1"/>
    <property type="match status" value="1"/>
</dbReference>
<sequence>MSSTSTFPSAVPSLSPSEVSPYGYVPNKGLCIAFVVLFGLSTLLHFLAAFKFRLWWLIPTACLMGTGEVIGWVGRLWSSMNVVAHTPFTMQIVCTILAPTPLLAAIFIIFTRMAETLGVRYSRLTPKWYSVIFLTCDIIALVIQGLGGGIAADAKTLSATNLGANIMLAGIVFQLVAMLVFSVLAAGYFYRFIKDRPVRGKGFDPGYRDSIATTVNGPRSWDRRLKLMTLGLCISTLFLIIRAIYRTIELGDGWNGKVLRTQVYFSVFDAAMVVVATYALNIFNPGVLLYSQPPDMRDYQLDKVLH</sequence>
<dbReference type="STRING" id="650164.K5WAT8"/>
<gene>
    <name evidence="6" type="ORF">PHACADRAFT_247431</name>
</gene>
<accession>K5WAT8</accession>
<feature type="transmembrane region" description="Helical" evidence="5">
    <location>
        <begin position="164"/>
        <end position="190"/>
    </location>
</feature>
<dbReference type="OrthoDB" id="3358017at2759"/>
<feature type="transmembrane region" description="Helical" evidence="5">
    <location>
        <begin position="131"/>
        <end position="152"/>
    </location>
</feature>
<dbReference type="KEGG" id="pco:PHACADRAFT_247431"/>
<feature type="transmembrane region" description="Helical" evidence="5">
    <location>
        <begin position="25"/>
        <end position="47"/>
    </location>
</feature>
<keyword evidence="2 5" id="KW-0812">Transmembrane</keyword>
<feature type="transmembrane region" description="Helical" evidence="5">
    <location>
        <begin position="88"/>
        <end position="110"/>
    </location>
</feature>
<reference evidence="6 7" key="1">
    <citation type="journal article" date="2012" name="BMC Genomics">
        <title>Comparative genomics of the white-rot fungi, Phanerochaete carnosa and P. chrysosporium, to elucidate the genetic basis of the distinct wood types they colonize.</title>
        <authorList>
            <person name="Suzuki H."/>
            <person name="MacDonald J."/>
            <person name="Syed K."/>
            <person name="Salamov A."/>
            <person name="Hori C."/>
            <person name="Aerts A."/>
            <person name="Henrissat B."/>
            <person name="Wiebenga A."/>
            <person name="vanKuyk P.A."/>
            <person name="Barry K."/>
            <person name="Lindquist E."/>
            <person name="LaButti K."/>
            <person name="Lapidus A."/>
            <person name="Lucas S."/>
            <person name="Coutinho P."/>
            <person name="Gong Y."/>
            <person name="Samejima M."/>
            <person name="Mahadevan R."/>
            <person name="Abou-Zaid M."/>
            <person name="de Vries R.P."/>
            <person name="Igarashi K."/>
            <person name="Yadav J.S."/>
            <person name="Grigoriev I.V."/>
            <person name="Master E.R."/>
        </authorList>
    </citation>
    <scope>NUCLEOTIDE SEQUENCE [LARGE SCALE GENOMIC DNA]</scope>
    <source>
        <strain evidence="6 7">HHB-10118-sp</strain>
    </source>
</reference>
<keyword evidence="7" id="KW-1185">Reference proteome</keyword>
<feature type="transmembrane region" description="Helical" evidence="5">
    <location>
        <begin position="265"/>
        <end position="290"/>
    </location>
</feature>
<dbReference type="FunCoup" id="K5WAT8">
    <property type="interactions" value="31"/>
</dbReference>
<dbReference type="InParanoid" id="K5WAT8"/>
<dbReference type="PANTHER" id="PTHR31465">
    <property type="entry name" value="PROTEIN RTA1-RELATED"/>
    <property type="match status" value="1"/>
</dbReference>
<dbReference type="HOGENOM" id="CLU_033465_6_0_1"/>
<dbReference type="Proteomes" id="UP000008370">
    <property type="component" value="Unassembled WGS sequence"/>
</dbReference>
<evidence type="ECO:0000256" key="1">
    <source>
        <dbReference type="ARBA" id="ARBA00004141"/>
    </source>
</evidence>
<proteinExistence type="predicted"/>
<evidence type="ECO:0000256" key="4">
    <source>
        <dbReference type="ARBA" id="ARBA00023136"/>
    </source>
</evidence>
<evidence type="ECO:0000313" key="6">
    <source>
        <dbReference type="EMBL" id="EKM61073.1"/>
    </source>
</evidence>
<protein>
    <recommendedName>
        <fullName evidence="8">RTA1 like protein</fullName>
    </recommendedName>
</protein>
<evidence type="ECO:0008006" key="8">
    <source>
        <dbReference type="Google" id="ProtNLM"/>
    </source>
</evidence>
<dbReference type="PANTHER" id="PTHR31465:SF9">
    <property type="entry name" value="SPHINGOID LONG-CHAIN BASE TRANSPORTER RSB1"/>
    <property type="match status" value="1"/>
</dbReference>
<keyword evidence="3 5" id="KW-1133">Transmembrane helix</keyword>
<keyword evidence="4 5" id="KW-0472">Membrane</keyword>
<evidence type="ECO:0000256" key="3">
    <source>
        <dbReference type="ARBA" id="ARBA00022989"/>
    </source>
</evidence>
<dbReference type="GeneID" id="18914083"/>
<feature type="transmembrane region" description="Helical" evidence="5">
    <location>
        <begin position="54"/>
        <end position="73"/>
    </location>
</feature>
<evidence type="ECO:0000313" key="7">
    <source>
        <dbReference type="Proteomes" id="UP000008370"/>
    </source>
</evidence>
<name>K5WAT8_PHACS</name>
<evidence type="ECO:0000256" key="2">
    <source>
        <dbReference type="ARBA" id="ARBA00022692"/>
    </source>
</evidence>